<evidence type="ECO:0000256" key="11">
    <source>
        <dbReference type="ARBA" id="ARBA00022982"/>
    </source>
</evidence>
<dbReference type="Pfam" id="PF14710">
    <property type="entry name" value="Nitr_red_alph_N"/>
    <property type="match status" value="1"/>
</dbReference>
<gene>
    <name evidence="19" type="ORF">SALWKB29_1216</name>
</gene>
<dbReference type="PROSITE" id="PS00490">
    <property type="entry name" value="MOLYBDOPTERIN_PROK_2"/>
    <property type="match status" value="1"/>
</dbReference>
<keyword evidence="10" id="KW-0479">Metal-binding</keyword>
<dbReference type="PROSITE" id="PS00551">
    <property type="entry name" value="MOLYBDOPTERIN_PROK_1"/>
    <property type="match status" value="1"/>
</dbReference>
<comment type="caution">
    <text evidence="19">The sequence shown here is derived from an EMBL/GenBank/DDBJ whole genome shotgun (WGS) entry which is preliminary data.</text>
</comment>
<comment type="subcellular location">
    <subcellularLocation>
        <location evidence="3">Cell membrane</location>
        <topology evidence="3">Peripheral membrane protein</topology>
    </subcellularLocation>
</comment>
<dbReference type="InterPro" id="IPR006468">
    <property type="entry name" value="NarG"/>
</dbReference>
<keyword evidence="13" id="KW-0408">Iron</keyword>
<protein>
    <recommendedName>
        <fullName evidence="5">nitrate reductase (quinone)</fullName>
        <ecNumber evidence="5">1.7.5.1</ecNumber>
    </recommendedName>
</protein>
<comment type="similarity">
    <text evidence="4">Belongs to the prokaryotic molybdopterin-containing oxidoreductase family.</text>
</comment>
<dbReference type="GO" id="GO:0051539">
    <property type="term" value="F:4 iron, 4 sulfur cluster binding"/>
    <property type="evidence" value="ECO:0007669"/>
    <property type="project" value="UniProtKB-KW"/>
</dbReference>
<comment type="catalytic activity">
    <reaction evidence="17">
        <text>nitrate + a quinol = a quinone + nitrite + H2O</text>
        <dbReference type="Rhea" id="RHEA:56144"/>
        <dbReference type="ChEBI" id="CHEBI:15377"/>
        <dbReference type="ChEBI" id="CHEBI:16301"/>
        <dbReference type="ChEBI" id="CHEBI:17632"/>
        <dbReference type="ChEBI" id="CHEBI:24646"/>
        <dbReference type="ChEBI" id="CHEBI:132124"/>
        <dbReference type="EC" id="1.7.5.1"/>
    </reaction>
</comment>
<keyword evidence="6" id="KW-0813">Transport</keyword>
<evidence type="ECO:0000256" key="9">
    <source>
        <dbReference type="ARBA" id="ARBA00022505"/>
    </source>
</evidence>
<sequence length="1236" mass="139059">MEHKFMSHFLDRLNFLRKTKETFSAGHGAVVAEGREWEDAYRQRWQHDKIVRSTHGVNCTGSCSWRVFVKNGLITWEMQQTDYPRTRADLPNHEPRGCPRGASYSWYVYSAQRVKYPMIRASLLRMWREKRQSMGAIEAWQSITQNSESAKKYKSQRGLGGFVRLDWNEAYEIIAAANAFTIKEFGPDRVMGFSPIPAMSMVSYAAGSRYLSLIGGVPLSFYDWYCDLPPSSPQTWGEQTDVAESADWYNANYLMVWGSNVPMTRTPDAHFYTEVRYKGTKTVAVSSDYGEMVKFSDIWMAPKQGTDAALAMAMGHVILKEFHLQNPSAYFVDYCRRLTDMPNLVVLNQDNGRLLPGYFLRASQIAGELDESNHPEWKTLIIDENTGDIVAPKGSIGFRWGEQGKWNLRAEKSDGTEIKALISLEKNYDAIMGVSFDYFGGGDAAEVLVKNIPVKQITNAVGEQMLVTTVFDLMCANYGIDRGFGGDGVTDDYMADVPYTPLWQQKHTGVKPELVIQVAREFAQNAHETHGRSMVIVGAGLNHWYHMDMAYRGIINMLMMCGCIGQSGGGWCHYVGQEKLRPQTGWAPLAFAADWNRPSRQMNGTSFFYAHTSQWRHEKLSMAEVIAPTHAGQMANMSQLDFNVKAERMGWLPSAPQLARNPLDVTRDAEAQGKDPIAFAVEQMKSGVLDMACNDPDNPQNFPRNLFIWRSNILGSSGKGHEYFLKYLLGTQNALMSDETNAIKPIDVKVRPAAEGKLDLLTVLDFRMSTTCLYADIVLPTATWYEKDDLNTSDMHPFIHPLSEAVKPLWESKTDWDIYRGLAKAFSETAKDYLGVRKDLVLTPLMHDSPEELAQPFDPKDWKLGECEPVPGKTMPKMTVVERDYGAIYDKFTSVGPLLEKIGNGGKGISWQTAAEVDLLRKLNNTQHEGVAKGQPKLHSAIDAAEMILTLAPETNGHVAVKAWEALSKNTGIDHTHLAIAREDDAIRFRDVQAQPRKIISSPTWSGLESEKVSYNAGYTNVHELIPWRTLTGRQQFYQDHQWMRLFGEGLVSYRPAVDLKTTLNVQGHHSNGNPEIVLNFITPHQKWGIHSTYSDNLRMLTLSRGGPHVWVSEIDAKRAGLQDNDWVEVFNVNGTLTARVVVSQRVPETMILMYHAQEKIVNVPGSELSGKRGGIHNSVTKVVMKPTHMIGGYAQLSWGFNYYGTVGTNRDELVVVRKMNKVDWLDQPAKTPVAE</sequence>
<keyword evidence="12 19" id="KW-0560">Oxidoreductase</keyword>
<evidence type="ECO:0000256" key="15">
    <source>
        <dbReference type="ARBA" id="ARBA00023063"/>
    </source>
</evidence>
<dbReference type="Proteomes" id="UP000027170">
    <property type="component" value="Unassembled WGS sequence"/>
</dbReference>
<keyword evidence="15" id="KW-0534">Nitrate assimilation</keyword>
<dbReference type="InterPro" id="IPR006963">
    <property type="entry name" value="Mopterin_OxRdtase_4Fe-4S_dom"/>
</dbReference>
<keyword evidence="20" id="KW-1185">Reference proteome</keyword>
<dbReference type="NCBIfam" id="TIGR01580">
    <property type="entry name" value="narG"/>
    <property type="match status" value="1"/>
</dbReference>
<dbReference type="CDD" id="cd02776">
    <property type="entry name" value="MopB_CT_Nitrate-R-NarG-like"/>
    <property type="match status" value="1"/>
</dbReference>
<dbReference type="Gene3D" id="4.10.1200.10">
    <property type="entry name" value="nitrate reductase tail"/>
    <property type="match status" value="1"/>
</dbReference>
<reference evidence="19 20" key="1">
    <citation type="submission" date="2014-03" db="EMBL/GenBank/DDBJ databases">
        <title>The genomes of two eusocial bee gut symbionts.</title>
        <authorList>
            <person name="Kwong W.K."/>
            <person name="Engel P."/>
            <person name="Koch H."/>
            <person name="Moran N.A."/>
        </authorList>
    </citation>
    <scope>NUCLEOTIDE SEQUENCE [LARGE SCALE GENOMIC DNA]</scope>
    <source>
        <strain evidence="20">wkB29</strain>
    </source>
</reference>
<dbReference type="InterPro" id="IPR006655">
    <property type="entry name" value="Mopterin_OxRdtase_prok_CS"/>
</dbReference>
<evidence type="ECO:0000256" key="7">
    <source>
        <dbReference type="ARBA" id="ARBA00022475"/>
    </source>
</evidence>
<evidence type="ECO:0000259" key="18">
    <source>
        <dbReference type="PROSITE" id="PS51669"/>
    </source>
</evidence>
<dbReference type="CDD" id="cd02750">
    <property type="entry name" value="MopB_Nitrate-R-NarG-like"/>
    <property type="match status" value="1"/>
</dbReference>
<dbReference type="AlphaFoldDB" id="A0A836MRE7"/>
<evidence type="ECO:0000256" key="14">
    <source>
        <dbReference type="ARBA" id="ARBA00023014"/>
    </source>
</evidence>
<dbReference type="Pfam" id="PF01568">
    <property type="entry name" value="Molydop_binding"/>
    <property type="match status" value="1"/>
</dbReference>
<dbReference type="GO" id="GO:0005886">
    <property type="term" value="C:plasma membrane"/>
    <property type="evidence" value="ECO:0007669"/>
    <property type="project" value="UniProtKB-SubCell"/>
</dbReference>
<dbReference type="GO" id="GO:0043546">
    <property type="term" value="F:molybdopterin cofactor binding"/>
    <property type="evidence" value="ECO:0007669"/>
    <property type="project" value="InterPro"/>
</dbReference>
<dbReference type="InterPro" id="IPR006656">
    <property type="entry name" value="Mopterin_OxRdtase"/>
</dbReference>
<keyword evidence="16" id="KW-0472">Membrane</keyword>
<dbReference type="InterPro" id="IPR027467">
    <property type="entry name" value="MopterinOxRdtase_cofactor_BS"/>
</dbReference>
<dbReference type="InterPro" id="IPR044906">
    <property type="entry name" value="Nitr_red_alph_N_sf"/>
</dbReference>
<dbReference type="SUPFAM" id="SSF50692">
    <property type="entry name" value="ADC-like"/>
    <property type="match status" value="1"/>
</dbReference>
<dbReference type="PANTHER" id="PTHR43105">
    <property type="entry name" value="RESPIRATORY NITRATE REDUCTASE"/>
    <property type="match status" value="1"/>
</dbReference>
<keyword evidence="7" id="KW-1003">Cell membrane</keyword>
<evidence type="ECO:0000256" key="12">
    <source>
        <dbReference type="ARBA" id="ARBA00023002"/>
    </source>
</evidence>
<dbReference type="PANTHER" id="PTHR43105:SF2">
    <property type="entry name" value="RESPIRATORY NITRATE REDUCTASE 2 ALPHA CHAIN"/>
    <property type="match status" value="1"/>
</dbReference>
<evidence type="ECO:0000313" key="19">
    <source>
        <dbReference type="EMBL" id="KDN14757.1"/>
    </source>
</evidence>
<dbReference type="SMART" id="SM00926">
    <property type="entry name" value="Molybdop_Fe4S4"/>
    <property type="match status" value="1"/>
</dbReference>
<evidence type="ECO:0000256" key="6">
    <source>
        <dbReference type="ARBA" id="ARBA00022448"/>
    </source>
</evidence>
<comment type="cofactor">
    <cofactor evidence="1">
        <name>Mo-bis(molybdopterin guanine dinucleotide)</name>
        <dbReference type="ChEBI" id="CHEBI:60539"/>
    </cofactor>
</comment>
<dbReference type="InterPro" id="IPR037943">
    <property type="entry name" value="MopB_CT_Nitrate-R-NarG-like"/>
</dbReference>
<evidence type="ECO:0000256" key="16">
    <source>
        <dbReference type="ARBA" id="ARBA00023136"/>
    </source>
</evidence>
<dbReference type="GO" id="GO:0009325">
    <property type="term" value="C:nitrate reductase complex"/>
    <property type="evidence" value="ECO:0007669"/>
    <property type="project" value="InterPro"/>
</dbReference>
<dbReference type="InterPro" id="IPR050123">
    <property type="entry name" value="Prok_molybdopt-oxidoreductase"/>
</dbReference>
<dbReference type="EC" id="1.7.5.1" evidence="5"/>
<proteinExistence type="inferred from homology"/>
<keyword evidence="8" id="KW-0004">4Fe-4S</keyword>
<evidence type="ECO:0000256" key="5">
    <source>
        <dbReference type="ARBA" id="ARBA00012500"/>
    </source>
</evidence>
<dbReference type="InterPro" id="IPR028189">
    <property type="entry name" value="Nitr_red_alph_N"/>
</dbReference>
<dbReference type="InterPro" id="IPR009010">
    <property type="entry name" value="Asp_de-COase-like_dom_sf"/>
</dbReference>
<comment type="cofactor">
    <cofactor evidence="2">
        <name>[4Fe-4S] cluster</name>
        <dbReference type="ChEBI" id="CHEBI:49883"/>
    </cofactor>
</comment>
<dbReference type="Gene3D" id="3.40.50.12440">
    <property type="match status" value="1"/>
</dbReference>
<dbReference type="GO" id="GO:0160182">
    <property type="term" value="F:nitrate reductase (quinone) activity"/>
    <property type="evidence" value="ECO:0007669"/>
    <property type="project" value="UniProtKB-EC"/>
</dbReference>
<dbReference type="GO" id="GO:0042128">
    <property type="term" value="P:nitrate assimilation"/>
    <property type="evidence" value="ECO:0007669"/>
    <property type="project" value="UniProtKB-KW"/>
</dbReference>
<evidence type="ECO:0000256" key="13">
    <source>
        <dbReference type="ARBA" id="ARBA00023004"/>
    </source>
</evidence>
<evidence type="ECO:0000256" key="1">
    <source>
        <dbReference type="ARBA" id="ARBA00001942"/>
    </source>
</evidence>
<keyword evidence="9" id="KW-0500">Molybdenum</keyword>
<dbReference type="GO" id="GO:0046872">
    <property type="term" value="F:metal ion binding"/>
    <property type="evidence" value="ECO:0007669"/>
    <property type="project" value="UniProtKB-KW"/>
</dbReference>
<keyword evidence="11" id="KW-0249">Electron transport</keyword>
<dbReference type="GO" id="GO:0045333">
    <property type="term" value="P:cellular respiration"/>
    <property type="evidence" value="ECO:0007669"/>
    <property type="project" value="UniProtKB-ARBA"/>
</dbReference>
<feature type="domain" description="4Fe-4S Mo/W bis-MGD-type" evidence="18">
    <location>
        <begin position="48"/>
        <end position="112"/>
    </location>
</feature>
<dbReference type="InterPro" id="IPR006657">
    <property type="entry name" value="MoPterin_dinucl-bd_dom"/>
</dbReference>
<accession>A0A836MRE7</accession>
<evidence type="ECO:0000256" key="4">
    <source>
        <dbReference type="ARBA" id="ARBA00010312"/>
    </source>
</evidence>
<evidence type="ECO:0000313" key="20">
    <source>
        <dbReference type="Proteomes" id="UP000027170"/>
    </source>
</evidence>
<name>A0A836MRE7_9NEIS</name>
<dbReference type="EMBL" id="JFZV01000005">
    <property type="protein sequence ID" value="KDN14757.1"/>
    <property type="molecule type" value="Genomic_DNA"/>
</dbReference>
<dbReference type="PROSITE" id="PS51669">
    <property type="entry name" value="4FE4S_MOW_BIS_MGD"/>
    <property type="match status" value="1"/>
</dbReference>
<dbReference type="FunFam" id="3.40.50.12440:FF:000001">
    <property type="entry name" value="Nitrate reductase subunit alpha"/>
    <property type="match status" value="1"/>
</dbReference>
<organism evidence="19 20">
    <name type="scientific">Snodgrassella communis</name>
    <dbReference type="NCBI Taxonomy" id="2946699"/>
    <lineage>
        <taxon>Bacteria</taxon>
        <taxon>Pseudomonadati</taxon>
        <taxon>Pseudomonadota</taxon>
        <taxon>Betaproteobacteria</taxon>
        <taxon>Neisseriales</taxon>
        <taxon>Neisseriaceae</taxon>
        <taxon>Snodgrassella</taxon>
    </lineage>
</organism>
<evidence type="ECO:0000256" key="3">
    <source>
        <dbReference type="ARBA" id="ARBA00004202"/>
    </source>
</evidence>
<dbReference type="SUPFAM" id="SSF53706">
    <property type="entry name" value="Formate dehydrogenase/DMSO reductase, domains 1-3"/>
    <property type="match status" value="1"/>
</dbReference>
<evidence type="ECO:0000256" key="10">
    <source>
        <dbReference type="ARBA" id="ARBA00022723"/>
    </source>
</evidence>
<dbReference type="Pfam" id="PF00384">
    <property type="entry name" value="Molybdopterin"/>
    <property type="match status" value="1"/>
</dbReference>
<evidence type="ECO:0000256" key="17">
    <source>
        <dbReference type="ARBA" id="ARBA00048294"/>
    </source>
</evidence>
<evidence type="ECO:0000256" key="2">
    <source>
        <dbReference type="ARBA" id="ARBA00001966"/>
    </source>
</evidence>
<keyword evidence="14" id="KW-0411">Iron-sulfur</keyword>
<evidence type="ECO:0000256" key="8">
    <source>
        <dbReference type="ARBA" id="ARBA00022485"/>
    </source>
</evidence>